<accession>A0A2H2ZZ33</accession>
<name>A0A2H2ZZ33_TRIPA</name>
<evidence type="ECO:0000313" key="2">
    <source>
        <dbReference type="EMBL" id="OTA04384.1"/>
    </source>
</evidence>
<evidence type="ECO:0000313" key="3">
    <source>
        <dbReference type="Proteomes" id="UP000219286"/>
    </source>
</evidence>
<gene>
    <name evidence="2" type="ORF">A9Z42_0049600</name>
</gene>
<dbReference type="Proteomes" id="UP000219286">
    <property type="component" value="Unassembled WGS sequence"/>
</dbReference>
<proteinExistence type="predicted"/>
<organism evidence="2 3">
    <name type="scientific">Trichoderma parareesei</name>
    <name type="common">Filamentous fungus</name>
    <dbReference type="NCBI Taxonomy" id="858221"/>
    <lineage>
        <taxon>Eukaryota</taxon>
        <taxon>Fungi</taxon>
        <taxon>Dikarya</taxon>
        <taxon>Ascomycota</taxon>
        <taxon>Pezizomycotina</taxon>
        <taxon>Sordariomycetes</taxon>
        <taxon>Hypocreomycetidae</taxon>
        <taxon>Hypocreales</taxon>
        <taxon>Hypocreaceae</taxon>
        <taxon>Trichoderma</taxon>
    </lineage>
</organism>
<keyword evidence="1" id="KW-0472">Membrane</keyword>
<feature type="transmembrane region" description="Helical" evidence="1">
    <location>
        <begin position="314"/>
        <end position="336"/>
    </location>
</feature>
<feature type="transmembrane region" description="Helical" evidence="1">
    <location>
        <begin position="32"/>
        <end position="50"/>
    </location>
</feature>
<feature type="transmembrane region" description="Helical" evidence="1">
    <location>
        <begin position="342"/>
        <end position="360"/>
    </location>
</feature>
<dbReference type="EMBL" id="LFMI01000508">
    <property type="protein sequence ID" value="OTA04384.1"/>
    <property type="molecule type" value="Genomic_DNA"/>
</dbReference>
<feature type="transmembrane region" description="Helical" evidence="1">
    <location>
        <begin position="62"/>
        <end position="85"/>
    </location>
</feature>
<keyword evidence="3" id="KW-1185">Reference proteome</keyword>
<dbReference type="OrthoDB" id="3527261at2759"/>
<sequence>MNASADITPASYGTDGVAPPILPVATHHSSQLSVFFEWAGILPLAIYLAGTGFSHRLVGRTALAGFITISLFPRLGVLESIAAFLREGADFVDRASSISELRRTVWDANFGSVFPCANGAASDILARHVIRSAREIAIPQDLAELTRAYELGIADGGVTEEDDGSTKNEEKKKNVAVAPFRRYQTLYIIDCTINAERRKGVRDALSASWLSTLVEGVVLLLLLGACAVAALFGLYGTAAAILLSAMFRAARSYIQVITPPGYMENNEPNQVDGCMLAAIHENASTWYLYRGSRAVVDGLLNKPMILDITARPNTMLAFTLRALAVFQIVTMTYVAAQKGWDGVGLLVLIVVAWTLDYVLYNDGKLADGWLRRENVSMKAWKCRFSGRTAMLGSIQVLKTSNVASWMDQILAPSDRREAWLRSLLLDRLDVEAPEKALTAKELDEYKWVKNNWLLTRAAVTAIRDGLGEGSA</sequence>
<reference evidence="2 3" key="1">
    <citation type="journal article" date="2015" name="Genome Announc.">
        <title>Genome sequence and annotation of Trichoderma parareesei, the ancestor of the cellulase producer Trichoderma reesei.</title>
        <authorList>
            <person name="Yang D."/>
            <person name="Pomraning K."/>
            <person name="Kopchinskiy A."/>
            <person name="Karimi Aghcheh R."/>
            <person name="Atanasova L."/>
            <person name="Chenthamara K."/>
            <person name="Baker S.E."/>
            <person name="Zhang R."/>
            <person name="Shen Q."/>
            <person name="Freitag M."/>
            <person name="Kubicek C.P."/>
            <person name="Druzhinina I.S."/>
        </authorList>
    </citation>
    <scope>NUCLEOTIDE SEQUENCE [LARGE SCALE GENOMIC DNA]</scope>
    <source>
        <strain evidence="2 3">CBS 125925</strain>
    </source>
</reference>
<dbReference type="AlphaFoldDB" id="A0A2H2ZZ33"/>
<comment type="caution">
    <text evidence="2">The sequence shown here is derived from an EMBL/GenBank/DDBJ whole genome shotgun (WGS) entry which is preliminary data.</text>
</comment>
<evidence type="ECO:0000256" key="1">
    <source>
        <dbReference type="SAM" id="Phobius"/>
    </source>
</evidence>
<keyword evidence="1" id="KW-1133">Transmembrane helix</keyword>
<feature type="transmembrane region" description="Helical" evidence="1">
    <location>
        <begin position="217"/>
        <end position="243"/>
    </location>
</feature>
<keyword evidence="1" id="KW-0812">Transmembrane</keyword>
<protein>
    <submittedName>
        <fullName evidence="2">Uncharacterized protein</fullName>
    </submittedName>
</protein>